<organism evidence="1">
    <name type="scientific">Arundo donax</name>
    <name type="common">Giant reed</name>
    <name type="synonym">Donax arundinaceus</name>
    <dbReference type="NCBI Taxonomy" id="35708"/>
    <lineage>
        <taxon>Eukaryota</taxon>
        <taxon>Viridiplantae</taxon>
        <taxon>Streptophyta</taxon>
        <taxon>Embryophyta</taxon>
        <taxon>Tracheophyta</taxon>
        <taxon>Spermatophyta</taxon>
        <taxon>Magnoliopsida</taxon>
        <taxon>Liliopsida</taxon>
        <taxon>Poales</taxon>
        <taxon>Poaceae</taxon>
        <taxon>PACMAD clade</taxon>
        <taxon>Arundinoideae</taxon>
        <taxon>Arundineae</taxon>
        <taxon>Arundo</taxon>
    </lineage>
</organism>
<sequence length="36" mass="4032">MNKCFPILPTIKCAVSDALHSRKGRANKKGSWCKNQ</sequence>
<dbReference type="AlphaFoldDB" id="A0A0A9DK27"/>
<accession>A0A0A9DK27</accession>
<dbReference type="EMBL" id="GBRH01209759">
    <property type="protein sequence ID" value="JAD88136.1"/>
    <property type="molecule type" value="Transcribed_RNA"/>
</dbReference>
<evidence type="ECO:0000313" key="1">
    <source>
        <dbReference type="EMBL" id="JAD88136.1"/>
    </source>
</evidence>
<reference evidence="1" key="1">
    <citation type="submission" date="2014-09" db="EMBL/GenBank/DDBJ databases">
        <authorList>
            <person name="Magalhaes I.L.F."/>
            <person name="Oliveira U."/>
            <person name="Santos F.R."/>
            <person name="Vidigal T.H.D.A."/>
            <person name="Brescovit A.D."/>
            <person name="Santos A.J."/>
        </authorList>
    </citation>
    <scope>NUCLEOTIDE SEQUENCE</scope>
    <source>
        <tissue evidence="1">Shoot tissue taken approximately 20 cm above the soil surface</tissue>
    </source>
</reference>
<protein>
    <submittedName>
        <fullName evidence="1">Uncharacterized protein</fullName>
    </submittedName>
</protein>
<name>A0A0A9DK27_ARUDO</name>
<proteinExistence type="predicted"/>
<reference evidence="1" key="2">
    <citation type="journal article" date="2015" name="Data Brief">
        <title>Shoot transcriptome of the giant reed, Arundo donax.</title>
        <authorList>
            <person name="Barrero R.A."/>
            <person name="Guerrero F.D."/>
            <person name="Moolhuijzen P."/>
            <person name="Goolsby J.A."/>
            <person name="Tidwell J."/>
            <person name="Bellgard S.E."/>
            <person name="Bellgard M.I."/>
        </authorList>
    </citation>
    <scope>NUCLEOTIDE SEQUENCE</scope>
    <source>
        <tissue evidence="1">Shoot tissue taken approximately 20 cm above the soil surface</tissue>
    </source>
</reference>